<keyword evidence="1" id="KW-0547">Nucleotide-binding</keyword>
<dbReference type="EMBL" id="CP036402">
    <property type="protein sequence ID" value="QBI18514.1"/>
    <property type="molecule type" value="Genomic_DNA"/>
</dbReference>
<accession>A0A411YBD2</accession>
<proteinExistence type="predicted"/>
<dbReference type="InterPro" id="IPR021228">
    <property type="entry name" value="BrxD"/>
</dbReference>
<dbReference type="RefSeq" id="WP_131153512.1">
    <property type="nucleotide sequence ID" value="NZ_CP036402.1"/>
</dbReference>
<protein>
    <submittedName>
        <fullName evidence="1">BREX system ATP-binding protein BrxD</fullName>
    </submittedName>
</protein>
<gene>
    <name evidence="1" type="primary">brxD</name>
    <name evidence="1" type="ORF">ER308_02300</name>
</gene>
<reference evidence="1 2" key="1">
    <citation type="submission" date="2019-01" db="EMBL/GenBank/DDBJ databases">
        <title>Egibacter rhizosphaerae EGI 80759T.</title>
        <authorList>
            <person name="Chen D.-D."/>
            <person name="Tian Y."/>
            <person name="Jiao J.-Y."/>
            <person name="Zhang X.-T."/>
            <person name="Zhang Y.-G."/>
            <person name="Zhang Y."/>
            <person name="Xiao M."/>
            <person name="Shu W.-S."/>
            <person name="Li W.-J."/>
        </authorList>
    </citation>
    <scope>NUCLEOTIDE SEQUENCE [LARGE SCALE GENOMIC DNA]</scope>
    <source>
        <strain evidence="1 2">EGI 80759</strain>
    </source>
</reference>
<dbReference type="Pfam" id="PF10923">
    <property type="entry name" value="BrxC_BrxD"/>
    <property type="match status" value="1"/>
</dbReference>
<keyword evidence="1" id="KW-0067">ATP-binding</keyword>
<dbReference type="KEGG" id="erz:ER308_02300"/>
<dbReference type="GO" id="GO:0005524">
    <property type="term" value="F:ATP binding"/>
    <property type="evidence" value="ECO:0007669"/>
    <property type="project" value="UniProtKB-KW"/>
</dbReference>
<dbReference type="InterPro" id="IPR027417">
    <property type="entry name" value="P-loop_NTPase"/>
</dbReference>
<organism evidence="1 2">
    <name type="scientific">Egibacter rhizosphaerae</name>
    <dbReference type="NCBI Taxonomy" id="1670831"/>
    <lineage>
        <taxon>Bacteria</taxon>
        <taxon>Bacillati</taxon>
        <taxon>Actinomycetota</taxon>
        <taxon>Nitriliruptoria</taxon>
        <taxon>Egibacterales</taxon>
        <taxon>Egibacteraceae</taxon>
        <taxon>Egibacter</taxon>
    </lineage>
</organism>
<name>A0A411YBD2_9ACTN</name>
<dbReference type="SUPFAM" id="SSF52540">
    <property type="entry name" value="P-loop containing nucleoside triphosphate hydrolases"/>
    <property type="match status" value="1"/>
</dbReference>
<evidence type="ECO:0000313" key="1">
    <source>
        <dbReference type="EMBL" id="QBI18514.1"/>
    </source>
</evidence>
<evidence type="ECO:0000313" key="2">
    <source>
        <dbReference type="Proteomes" id="UP000291469"/>
    </source>
</evidence>
<dbReference type="NCBIfam" id="NF033438">
    <property type="entry name" value="BREX_BrxD"/>
    <property type="match status" value="1"/>
</dbReference>
<dbReference type="Proteomes" id="UP000291469">
    <property type="component" value="Chromosome"/>
</dbReference>
<keyword evidence="2" id="KW-1185">Reference proteome</keyword>
<sequence>MSRVSPQRRLEIVDALRRGTVPERGLDVLAVGLDRFGPALDAELDQVAKGQAGFKAVRGEYGSGKTFLARWLGERARSRGFATSEVQVSEGETPLHHLQTVYRRLVERLATPDVHGGALRSVVDGWFFTLEEDVLADESVDEDDEEALLAATDALAERRLEAVTRQAPSFGAVLRAYRRAVAADDAATAEGLLAWLGGQPHVAASVKRQAGIKGDLDHDGALAFLAGLLTLLRDAGQPGLVLVLDEVETLQRVRSDVRERALNALRQLIDEIDAGRFPGLYLVITGTPAFYDGPQGMQRLAPLAQRLHTDFTAEARFDNPRAPQLRLQGFSVASLQEIGQRVRDLYAQGADAPSRIHERVDDDYVKLLAEQVTGELGQQVGIAPRVYLKKLVEAVLDRVDQFDDFHPRRDYPLTITDAELTEVERNARRADSVDEIDLDV</sequence>
<dbReference type="AlphaFoldDB" id="A0A411YBD2"/>
<dbReference type="OrthoDB" id="9772976at2"/>